<keyword evidence="7 9" id="KW-1133">Transmembrane helix</keyword>
<feature type="transmembrane region" description="Helical" evidence="9">
    <location>
        <begin position="248"/>
        <end position="270"/>
    </location>
</feature>
<feature type="transmembrane region" description="Helical" evidence="9">
    <location>
        <begin position="24"/>
        <end position="44"/>
    </location>
</feature>
<comment type="similarity">
    <text evidence="2">Belongs to the binding-protein-dependent transport system permease family. AraH/RbsC subfamily.</text>
</comment>
<feature type="transmembrane region" description="Helical" evidence="9">
    <location>
        <begin position="65"/>
        <end position="98"/>
    </location>
</feature>
<evidence type="ECO:0000256" key="9">
    <source>
        <dbReference type="SAM" id="Phobius"/>
    </source>
</evidence>
<sequence length="327" mass="34254">MSELIRVNNTIKANTSVNQMVNFLLKHTTIIVFILMLIVAGLISDKFYTQVNILNVLKQSVPLGIVSLGLLFVIITGGIDLSVGSVMALVSIVTSLLIPEWGLSGALFIGSITGIAIGFVSGGLVSHLGIPAFVATLALMTIARGLSLIFSNGQPIFVDDTLFQAFGTNSFLAIPYPVLAMFVIYGLGYFVLHRTIFGRLVVAVGSNETATKFAGISVKKVKFAVYVISGFTAALAGLISATRTGVGSPILGIGFELDAIAAVVIGGASLSGGRGTVINCLFGVMILGVISNILNLINVSGYNQQVIKGIIIIFAVMLESLKQKKGL</sequence>
<feature type="transmembrane region" description="Helical" evidence="9">
    <location>
        <begin position="277"/>
        <end position="299"/>
    </location>
</feature>
<evidence type="ECO:0000256" key="5">
    <source>
        <dbReference type="ARBA" id="ARBA00022519"/>
    </source>
</evidence>
<evidence type="ECO:0000256" key="7">
    <source>
        <dbReference type="ARBA" id="ARBA00022989"/>
    </source>
</evidence>
<evidence type="ECO:0000256" key="8">
    <source>
        <dbReference type="ARBA" id="ARBA00023136"/>
    </source>
</evidence>
<keyword evidence="8 9" id="KW-0472">Membrane</keyword>
<dbReference type="CDD" id="cd06579">
    <property type="entry name" value="TM_PBP1_transp_AraH_like"/>
    <property type="match status" value="1"/>
</dbReference>
<feature type="transmembrane region" description="Helical" evidence="9">
    <location>
        <begin position="223"/>
        <end position="242"/>
    </location>
</feature>
<dbReference type="EMBL" id="QVMU01000004">
    <property type="protein sequence ID" value="RJX72882.1"/>
    <property type="molecule type" value="Genomic_DNA"/>
</dbReference>
<reference evidence="10 11" key="1">
    <citation type="submission" date="2018-08" db="EMBL/GenBank/DDBJ databases">
        <title>Vibrio isolated from the Eastern China Marginal Seas.</title>
        <authorList>
            <person name="Li Y."/>
        </authorList>
    </citation>
    <scope>NUCLEOTIDE SEQUENCE [LARGE SCALE GENOMIC DNA]</scope>
    <source>
        <strain evidence="10 11">BEI233</strain>
    </source>
</reference>
<evidence type="ECO:0000313" key="10">
    <source>
        <dbReference type="EMBL" id="RJX72882.1"/>
    </source>
</evidence>
<dbReference type="GO" id="GO:0005886">
    <property type="term" value="C:plasma membrane"/>
    <property type="evidence" value="ECO:0007669"/>
    <property type="project" value="UniProtKB-SubCell"/>
</dbReference>
<dbReference type="RefSeq" id="WP_120030206.1">
    <property type="nucleotide sequence ID" value="NZ_QVMU01000004.1"/>
</dbReference>
<gene>
    <name evidence="10" type="ORF">DZ860_06900</name>
</gene>
<evidence type="ECO:0000256" key="2">
    <source>
        <dbReference type="ARBA" id="ARBA00007942"/>
    </source>
</evidence>
<protein>
    <submittedName>
        <fullName evidence="10">ABC transporter permease</fullName>
    </submittedName>
</protein>
<evidence type="ECO:0000256" key="1">
    <source>
        <dbReference type="ARBA" id="ARBA00004429"/>
    </source>
</evidence>
<keyword evidence="6 9" id="KW-0812">Transmembrane</keyword>
<dbReference type="InterPro" id="IPR001851">
    <property type="entry name" value="ABC_transp_permease"/>
</dbReference>
<name>A0A3A6R768_9VIBR</name>
<dbReference type="PANTHER" id="PTHR32196">
    <property type="entry name" value="ABC TRANSPORTER PERMEASE PROTEIN YPHD-RELATED-RELATED"/>
    <property type="match status" value="1"/>
</dbReference>
<dbReference type="PANTHER" id="PTHR32196:SF21">
    <property type="entry name" value="ABC TRANSPORTER PERMEASE PROTEIN YPHD-RELATED"/>
    <property type="match status" value="1"/>
</dbReference>
<keyword evidence="3" id="KW-0813">Transport</keyword>
<accession>A0A3A6R768</accession>
<dbReference type="AlphaFoldDB" id="A0A3A6R768"/>
<feature type="transmembrane region" description="Helical" evidence="9">
    <location>
        <begin position="132"/>
        <end position="151"/>
    </location>
</feature>
<feature type="transmembrane region" description="Helical" evidence="9">
    <location>
        <begin position="171"/>
        <end position="192"/>
    </location>
</feature>
<keyword evidence="5" id="KW-0997">Cell inner membrane</keyword>
<evidence type="ECO:0000256" key="3">
    <source>
        <dbReference type="ARBA" id="ARBA00022448"/>
    </source>
</evidence>
<keyword evidence="11" id="KW-1185">Reference proteome</keyword>
<evidence type="ECO:0000256" key="6">
    <source>
        <dbReference type="ARBA" id="ARBA00022692"/>
    </source>
</evidence>
<comment type="caution">
    <text evidence="10">The sequence shown here is derived from an EMBL/GenBank/DDBJ whole genome shotgun (WGS) entry which is preliminary data.</text>
</comment>
<keyword evidence="4" id="KW-1003">Cell membrane</keyword>
<dbReference type="Pfam" id="PF02653">
    <property type="entry name" value="BPD_transp_2"/>
    <property type="match status" value="1"/>
</dbReference>
<comment type="subcellular location">
    <subcellularLocation>
        <location evidence="1">Cell inner membrane</location>
        <topology evidence="1">Multi-pass membrane protein</topology>
    </subcellularLocation>
</comment>
<proteinExistence type="inferred from homology"/>
<evidence type="ECO:0000256" key="4">
    <source>
        <dbReference type="ARBA" id="ARBA00022475"/>
    </source>
</evidence>
<dbReference type="GO" id="GO:0022857">
    <property type="term" value="F:transmembrane transporter activity"/>
    <property type="evidence" value="ECO:0007669"/>
    <property type="project" value="InterPro"/>
</dbReference>
<dbReference type="OrthoDB" id="8843934at2"/>
<dbReference type="Proteomes" id="UP000273252">
    <property type="component" value="Unassembled WGS sequence"/>
</dbReference>
<evidence type="ECO:0000313" key="11">
    <source>
        <dbReference type="Proteomes" id="UP000273252"/>
    </source>
</evidence>
<feature type="transmembrane region" description="Helical" evidence="9">
    <location>
        <begin position="104"/>
        <end position="125"/>
    </location>
</feature>
<organism evidence="10 11">
    <name type="scientific">Vibrio sinensis</name>
    <dbReference type="NCBI Taxonomy" id="2302434"/>
    <lineage>
        <taxon>Bacteria</taxon>
        <taxon>Pseudomonadati</taxon>
        <taxon>Pseudomonadota</taxon>
        <taxon>Gammaproteobacteria</taxon>
        <taxon>Vibrionales</taxon>
        <taxon>Vibrionaceae</taxon>
        <taxon>Vibrio</taxon>
    </lineage>
</organism>